<protein>
    <submittedName>
        <fullName evidence="1">Uncharacterized protein</fullName>
    </submittedName>
</protein>
<name>A0A369PWR5_9SPHI</name>
<reference evidence="1 2" key="1">
    <citation type="submission" date="2018-07" db="EMBL/GenBank/DDBJ databases">
        <title>Pedobacter sp. nov., isolated from soil.</title>
        <authorList>
            <person name="Zhou L.Y."/>
            <person name="Du Z.J."/>
        </authorList>
    </citation>
    <scope>NUCLEOTIDE SEQUENCE [LARGE SCALE GENOMIC DNA]</scope>
    <source>
        <strain evidence="1 2">JDX94</strain>
    </source>
</reference>
<evidence type="ECO:0000313" key="1">
    <source>
        <dbReference type="EMBL" id="RDC56680.1"/>
    </source>
</evidence>
<organism evidence="1 2">
    <name type="scientific">Pedobacter chinensis</name>
    <dbReference type="NCBI Taxonomy" id="2282421"/>
    <lineage>
        <taxon>Bacteria</taxon>
        <taxon>Pseudomonadati</taxon>
        <taxon>Bacteroidota</taxon>
        <taxon>Sphingobacteriia</taxon>
        <taxon>Sphingobacteriales</taxon>
        <taxon>Sphingobacteriaceae</taxon>
        <taxon>Pedobacter</taxon>
    </lineage>
</organism>
<dbReference type="AlphaFoldDB" id="A0A369PWR5"/>
<evidence type="ECO:0000313" key="2">
    <source>
        <dbReference type="Proteomes" id="UP000253961"/>
    </source>
</evidence>
<dbReference type="Proteomes" id="UP000253961">
    <property type="component" value="Unassembled WGS sequence"/>
</dbReference>
<proteinExistence type="predicted"/>
<gene>
    <name evidence="1" type="ORF">DU508_05580</name>
</gene>
<keyword evidence="2" id="KW-1185">Reference proteome</keyword>
<dbReference type="EMBL" id="QPKV01000003">
    <property type="protein sequence ID" value="RDC56680.1"/>
    <property type="molecule type" value="Genomic_DNA"/>
</dbReference>
<accession>A0A369PWR5</accession>
<sequence>MIERIKYYYYITNKLTEFKKDIKSIRQIFGEKATAVLAYIQDNKLDIKKEDDLINIFNFYSTL</sequence>
<comment type="caution">
    <text evidence="1">The sequence shown here is derived from an EMBL/GenBank/DDBJ whole genome shotgun (WGS) entry which is preliminary data.</text>
</comment>